<reference evidence="1" key="1">
    <citation type="journal article" date="2015" name="Nature">
        <title>Complex archaea that bridge the gap between prokaryotes and eukaryotes.</title>
        <authorList>
            <person name="Spang A."/>
            <person name="Saw J.H."/>
            <person name="Jorgensen S.L."/>
            <person name="Zaremba-Niedzwiedzka K."/>
            <person name="Martijn J."/>
            <person name="Lind A.E."/>
            <person name="van Eijk R."/>
            <person name="Schleper C."/>
            <person name="Guy L."/>
            <person name="Ettema T.J."/>
        </authorList>
    </citation>
    <scope>NUCLEOTIDE SEQUENCE</scope>
</reference>
<proteinExistence type="predicted"/>
<gene>
    <name evidence="1" type="ORF">LCGC14_1022280</name>
</gene>
<protein>
    <submittedName>
        <fullName evidence="1">Uncharacterized protein</fullName>
    </submittedName>
</protein>
<sequence>MNNPLPELTKAVEPFGLKIDTWGAGVTRYRFYGTGLDRGFTAIGEREARVYVKGLQRGARGRNPNE</sequence>
<organism evidence="1">
    <name type="scientific">marine sediment metagenome</name>
    <dbReference type="NCBI Taxonomy" id="412755"/>
    <lineage>
        <taxon>unclassified sequences</taxon>
        <taxon>metagenomes</taxon>
        <taxon>ecological metagenomes</taxon>
    </lineage>
</organism>
<name>A0A0F9QF99_9ZZZZ</name>
<dbReference type="EMBL" id="LAZR01004092">
    <property type="protein sequence ID" value="KKN11881.1"/>
    <property type="molecule type" value="Genomic_DNA"/>
</dbReference>
<comment type="caution">
    <text evidence="1">The sequence shown here is derived from an EMBL/GenBank/DDBJ whole genome shotgun (WGS) entry which is preliminary data.</text>
</comment>
<evidence type="ECO:0000313" key="1">
    <source>
        <dbReference type="EMBL" id="KKN11881.1"/>
    </source>
</evidence>
<dbReference type="AlphaFoldDB" id="A0A0F9QF99"/>
<accession>A0A0F9QF99</accession>